<dbReference type="SUPFAM" id="SSF158446">
    <property type="entry name" value="IVS-encoded protein-like"/>
    <property type="match status" value="1"/>
</dbReference>
<feature type="region of interest" description="Disordered" evidence="1">
    <location>
        <begin position="197"/>
        <end position="255"/>
    </location>
</feature>
<name>A0A2C9CJE3_KUEST</name>
<feature type="compositionally biased region" description="Gly residues" evidence="1">
    <location>
        <begin position="201"/>
        <end position="217"/>
    </location>
</feature>
<protein>
    <recommendedName>
        <fullName evidence="4">Asl1-like glycosyl hydrolase catalytic domain-containing protein</fullName>
    </recommendedName>
</protein>
<organism evidence="2 3">
    <name type="scientific">Kuenenia stuttgartiensis</name>
    <dbReference type="NCBI Taxonomy" id="174633"/>
    <lineage>
        <taxon>Bacteria</taxon>
        <taxon>Pseudomonadati</taxon>
        <taxon>Planctomycetota</taxon>
        <taxon>Candidatus Brocadiia</taxon>
        <taxon>Candidatus Brocadiales</taxon>
        <taxon>Candidatus Brocadiaceae</taxon>
        <taxon>Candidatus Kuenenia</taxon>
    </lineage>
</organism>
<dbReference type="CDD" id="cd16377">
    <property type="entry name" value="23S_rRNA_IVP_like"/>
    <property type="match status" value="1"/>
</dbReference>
<dbReference type="InterPro" id="IPR036583">
    <property type="entry name" value="23S_rRNA_IVS_sf"/>
</dbReference>
<dbReference type="AlphaFoldDB" id="A0A2C9CJE3"/>
<sequence>MLQKTQRFICSITTLLLIFSFGFFEGSIVHAWDEAALDSPFGFTTSFYPPKRKSNEEMLAKRKNFEFDGITGDNPPYSTAIELGVKWERQSNPVLDWSFVQRDKESIQQGKYNWTIPDNFLKRIPEEMNIVVTINVNTKLLRPGTWEFIVPQAKEAYIEFVKKAVERYDGDGKDDMPGLKNPVKYWQVENEPVIQVKKKQGGGPGAGGQGAGAGRQGGPPPGMGQRGGPQGPGFMGGQRGQPPGSDRMGGQTQKGSEWKGYVELINITSSAIKSADKNAKVLSGGIVSPPPKMRTEILNEFWLPVIRALDKDSIDIFDFHWFDDSIIDSYTTYKILRNALDESGLTNVDVWMTETGASSKEGEKGQAIQVIKRYVYPLSYGIKKVFWAWALVEGWPPFDCESMFEYTGLIYDGNCAGDPGYGVKKLGFYTYRLMTEKLKNSDWNNVAAISNGKNGIYAYKFPQAEKDVYVLWYEKENGKTTIDLKVAENSKYTVTEAIPNVSEGKQLHSASKNIFNTKTLISSGKTLPVEISSTPVFVEGKKSGDTEYVSDEIDDDDESSVSEIVDSKEQPPTGKTPQMPGGYGQSPTGGRPMQPKGPAMGGQPGNGPHRGQPIPGGQMPPQRGQSSDNLPTTISGKSYRDLEVWQSSMDLAVECYNLTKEIPQGKNDALAGQLQRTAASIPATIAKGQAMQNPKEFFNHLSIANGSIAELETYLQVAERLDYIDSDSIKQIKQKAETIAASISRLQKPFADKTQH</sequence>
<dbReference type="InterPro" id="IPR017853">
    <property type="entry name" value="GH"/>
</dbReference>
<evidence type="ECO:0000313" key="3">
    <source>
        <dbReference type="Proteomes" id="UP000221734"/>
    </source>
</evidence>
<dbReference type="Gene3D" id="3.20.20.80">
    <property type="entry name" value="Glycosidases"/>
    <property type="match status" value="1"/>
</dbReference>
<dbReference type="Pfam" id="PF05635">
    <property type="entry name" value="23S_rRNA_IVP"/>
    <property type="match status" value="1"/>
</dbReference>
<evidence type="ECO:0000256" key="1">
    <source>
        <dbReference type="SAM" id="MobiDB-lite"/>
    </source>
</evidence>
<feature type="compositionally biased region" description="Gly residues" evidence="1">
    <location>
        <begin position="224"/>
        <end position="239"/>
    </location>
</feature>
<dbReference type="PANTHER" id="PTHR38471">
    <property type="entry name" value="FOUR HELIX BUNDLE PROTEIN"/>
    <property type="match status" value="1"/>
</dbReference>
<evidence type="ECO:0000313" key="2">
    <source>
        <dbReference type="EMBL" id="SOH05693.1"/>
    </source>
</evidence>
<dbReference type="PANTHER" id="PTHR38471:SF2">
    <property type="entry name" value="FOUR HELIX BUNDLE PROTEIN"/>
    <property type="match status" value="1"/>
</dbReference>
<keyword evidence="3" id="KW-1185">Reference proteome</keyword>
<dbReference type="NCBIfam" id="TIGR02436">
    <property type="entry name" value="four helix bundle protein"/>
    <property type="match status" value="1"/>
</dbReference>
<feature type="region of interest" description="Disordered" evidence="1">
    <location>
        <begin position="541"/>
        <end position="635"/>
    </location>
</feature>
<dbReference type="Proteomes" id="UP000221734">
    <property type="component" value="Chromosome Kuenenia_stuttgartiensis_MBR1"/>
</dbReference>
<dbReference type="EMBL" id="LT934425">
    <property type="protein sequence ID" value="SOH05693.1"/>
    <property type="molecule type" value="Genomic_DNA"/>
</dbReference>
<gene>
    <name evidence="2" type="ORF">KSMBR1_3216</name>
</gene>
<feature type="compositionally biased region" description="Polar residues" evidence="1">
    <location>
        <begin position="626"/>
        <end position="635"/>
    </location>
</feature>
<evidence type="ECO:0008006" key="4">
    <source>
        <dbReference type="Google" id="ProtNLM"/>
    </source>
</evidence>
<dbReference type="Gene3D" id="1.20.1440.60">
    <property type="entry name" value="23S rRNA-intervening sequence"/>
    <property type="match status" value="1"/>
</dbReference>
<reference evidence="3" key="1">
    <citation type="submission" date="2017-10" db="EMBL/GenBank/DDBJ databases">
        <authorList>
            <person name="Frank J."/>
        </authorList>
    </citation>
    <scope>NUCLEOTIDE SEQUENCE [LARGE SCALE GENOMIC DNA]</scope>
</reference>
<feature type="compositionally biased region" description="Low complexity" evidence="1">
    <location>
        <begin position="611"/>
        <end position="625"/>
    </location>
</feature>
<dbReference type="KEGG" id="kst:KSMBR1_3216"/>
<dbReference type="InterPro" id="IPR012657">
    <property type="entry name" value="23S_rRNA-intervening_sequence"/>
</dbReference>
<proteinExistence type="predicted"/>
<accession>A0A2C9CJE3</accession>
<feature type="compositionally biased region" description="Acidic residues" evidence="1">
    <location>
        <begin position="548"/>
        <end position="560"/>
    </location>
</feature>
<dbReference type="SUPFAM" id="SSF51445">
    <property type="entry name" value="(Trans)glycosidases"/>
    <property type="match status" value="1"/>
</dbReference>